<proteinExistence type="predicted"/>
<gene>
    <name evidence="1" type="ORF">E3983_05275</name>
    <name evidence="2" type="ORF">E3983_05350</name>
</gene>
<evidence type="ECO:0000313" key="1">
    <source>
        <dbReference type="EMBL" id="QBR85320.1"/>
    </source>
</evidence>
<dbReference type="Proteomes" id="UP000295517">
    <property type="component" value="Chromosome"/>
</dbReference>
<sequence>MFYLLTSRLWVSRSGLANQLATIFDQFIKFLRQLHQINPLKKMIIILDNGPIQKSKKVKKFIQKKEWVELFFAGTDHSF</sequence>
<evidence type="ECO:0000313" key="2">
    <source>
        <dbReference type="EMBL" id="QBR85322.1"/>
    </source>
</evidence>
<evidence type="ECO:0000313" key="3">
    <source>
        <dbReference type="Proteomes" id="UP000295517"/>
    </source>
</evidence>
<name>A0AAX1EJS9_9GAMM</name>
<evidence type="ECO:0008006" key="4">
    <source>
        <dbReference type="Google" id="ProtNLM"/>
    </source>
</evidence>
<accession>A0AAX1EJS9</accession>
<reference evidence="2 3" key="1">
    <citation type="submission" date="2019-03" db="EMBL/GenBank/DDBJ databases">
        <title>Diverse conjugative elements silence natural transformation in Legionella species.</title>
        <authorList>
            <person name="Durieux I."/>
            <person name="Ginevra C."/>
            <person name="Attaiech L."/>
            <person name="Picq K."/>
            <person name="Juan P.A."/>
            <person name="Jarraud S."/>
            <person name="Charpentier X."/>
        </authorList>
    </citation>
    <scope>NUCLEOTIDE SEQUENCE [LARGE SCALE GENOMIC DNA]</scope>
    <source>
        <strain evidence="2 3">HL-0427-4011</strain>
    </source>
</reference>
<dbReference type="EMBL" id="CP038254">
    <property type="protein sequence ID" value="QBR85320.1"/>
    <property type="molecule type" value="Genomic_DNA"/>
</dbReference>
<protein>
    <recommendedName>
        <fullName evidence="4">Transposase</fullName>
    </recommendedName>
</protein>
<organism evidence="2 3">
    <name type="scientific">Legionella israelensis</name>
    <dbReference type="NCBI Taxonomy" id="454"/>
    <lineage>
        <taxon>Bacteria</taxon>
        <taxon>Pseudomonadati</taxon>
        <taxon>Pseudomonadota</taxon>
        <taxon>Gammaproteobacteria</taxon>
        <taxon>Legionellales</taxon>
        <taxon>Legionellaceae</taxon>
        <taxon>Legionella</taxon>
    </lineage>
</organism>
<dbReference type="EMBL" id="CP038254">
    <property type="protein sequence ID" value="QBR85322.1"/>
    <property type="molecule type" value="Genomic_DNA"/>
</dbReference>
<dbReference type="AlphaFoldDB" id="A0AAX1EJS9"/>